<dbReference type="Proteomes" id="UP001465976">
    <property type="component" value="Unassembled WGS sequence"/>
</dbReference>
<evidence type="ECO:0000313" key="2">
    <source>
        <dbReference type="EMBL" id="KAL0563116.1"/>
    </source>
</evidence>
<feature type="compositionally biased region" description="Polar residues" evidence="1">
    <location>
        <begin position="138"/>
        <end position="148"/>
    </location>
</feature>
<protein>
    <submittedName>
        <fullName evidence="2">Uncharacterized protein</fullName>
    </submittedName>
</protein>
<comment type="caution">
    <text evidence="2">The sequence shown here is derived from an EMBL/GenBank/DDBJ whole genome shotgun (WGS) entry which is preliminary data.</text>
</comment>
<evidence type="ECO:0000313" key="3">
    <source>
        <dbReference type="Proteomes" id="UP001465976"/>
    </source>
</evidence>
<sequence length="291" mass="31809">MGGFMLKGKRGKPLRPLLVEDLSLHTDIISIPYVSEREIQDRSKGDALSKTLILFQTTWFLVQILARVVSGLPIAELELVTVAFASLNILAYAFWYHKPQNVDCAISVPVMRPLSPQEPASSIGPSIRFVDAFDSPSASTASPGSIVSTHGYPPPPPRRPTSASFISLRPIAEVPDIPTYTNTSVYEYSVTPVLCGMMQALYPGDTTFENRGLATYVALKASSSSTLRVPTFYSGSSGEEPGYFQLFLALYFGGIHCLAWNFDFPATELAQDWRFYAASLSEGFGREAVTS</sequence>
<dbReference type="PANTHER" id="PTHR35043">
    <property type="entry name" value="TRANSCRIPTION FACTOR DOMAIN-CONTAINING PROTEIN"/>
    <property type="match status" value="1"/>
</dbReference>
<feature type="region of interest" description="Disordered" evidence="1">
    <location>
        <begin position="138"/>
        <end position="159"/>
    </location>
</feature>
<dbReference type="PANTHER" id="PTHR35043:SF7">
    <property type="entry name" value="TRANSCRIPTION FACTOR DOMAIN-CONTAINING PROTEIN"/>
    <property type="match status" value="1"/>
</dbReference>
<organism evidence="2 3">
    <name type="scientific">Marasmius crinis-equi</name>
    <dbReference type="NCBI Taxonomy" id="585013"/>
    <lineage>
        <taxon>Eukaryota</taxon>
        <taxon>Fungi</taxon>
        <taxon>Dikarya</taxon>
        <taxon>Basidiomycota</taxon>
        <taxon>Agaricomycotina</taxon>
        <taxon>Agaricomycetes</taxon>
        <taxon>Agaricomycetidae</taxon>
        <taxon>Agaricales</taxon>
        <taxon>Marasmiineae</taxon>
        <taxon>Marasmiaceae</taxon>
        <taxon>Marasmius</taxon>
    </lineage>
</organism>
<evidence type="ECO:0000256" key="1">
    <source>
        <dbReference type="SAM" id="MobiDB-lite"/>
    </source>
</evidence>
<accession>A0ABR3EJW6</accession>
<keyword evidence="3" id="KW-1185">Reference proteome</keyword>
<name>A0ABR3EJW6_9AGAR</name>
<reference evidence="2 3" key="1">
    <citation type="submission" date="2024-02" db="EMBL/GenBank/DDBJ databases">
        <title>A draft genome for the cacao thread blight pathogen Marasmius crinis-equi.</title>
        <authorList>
            <person name="Cohen S.P."/>
            <person name="Baruah I.K."/>
            <person name="Amoako-Attah I."/>
            <person name="Bukari Y."/>
            <person name="Meinhardt L.W."/>
            <person name="Bailey B.A."/>
        </authorList>
    </citation>
    <scope>NUCLEOTIDE SEQUENCE [LARGE SCALE GENOMIC DNA]</scope>
    <source>
        <strain evidence="2 3">GH-76</strain>
    </source>
</reference>
<proteinExistence type="predicted"/>
<gene>
    <name evidence="2" type="ORF">V5O48_018961</name>
</gene>
<feature type="non-terminal residue" evidence="2">
    <location>
        <position position="1"/>
    </location>
</feature>
<dbReference type="EMBL" id="JBAHYK010003919">
    <property type="protein sequence ID" value="KAL0563116.1"/>
    <property type="molecule type" value="Genomic_DNA"/>
</dbReference>